<protein>
    <submittedName>
        <fullName evidence="2">Uncharacterized protein</fullName>
    </submittedName>
</protein>
<accession>A0A642UQC8</accession>
<evidence type="ECO:0000313" key="3">
    <source>
        <dbReference type="Proteomes" id="UP000761534"/>
    </source>
</evidence>
<evidence type="ECO:0000313" key="2">
    <source>
        <dbReference type="EMBL" id="KAA8903421.1"/>
    </source>
</evidence>
<keyword evidence="3" id="KW-1185">Reference proteome</keyword>
<proteinExistence type="predicted"/>
<organism evidence="2 3">
    <name type="scientific">Trichomonascus ciferrii</name>
    <dbReference type="NCBI Taxonomy" id="44093"/>
    <lineage>
        <taxon>Eukaryota</taxon>
        <taxon>Fungi</taxon>
        <taxon>Dikarya</taxon>
        <taxon>Ascomycota</taxon>
        <taxon>Saccharomycotina</taxon>
        <taxon>Dipodascomycetes</taxon>
        <taxon>Dipodascales</taxon>
        <taxon>Trichomonascaceae</taxon>
        <taxon>Trichomonascus</taxon>
        <taxon>Trichomonascus ciferrii complex</taxon>
    </lineage>
</organism>
<dbReference type="Proteomes" id="UP000761534">
    <property type="component" value="Unassembled WGS sequence"/>
</dbReference>
<evidence type="ECO:0000256" key="1">
    <source>
        <dbReference type="SAM" id="MobiDB-lite"/>
    </source>
</evidence>
<name>A0A642UQC8_9ASCO</name>
<comment type="caution">
    <text evidence="2">The sequence shown here is derived from an EMBL/GenBank/DDBJ whole genome shotgun (WGS) entry which is preliminary data.</text>
</comment>
<gene>
    <name evidence="2" type="ORF">TRICI_005711</name>
</gene>
<sequence length="179" mass="20189">MMTVASAAPSQTNSPVASPRLKPTLHLQAQELESLDLNKIDELNEHQTQSRPITPPPDVDLENLDQVRASKNQKIIQNARLHFRCRVSELYAGLLRCQQDGNHEKSSATHDWSLGNIQSICMDLLYRIPAGEHPENSASYFFNNVDSHEVQTILDLLCRAIKNHDLVNSMHEQLQMGTL</sequence>
<dbReference type="EMBL" id="SWFS01000441">
    <property type="protein sequence ID" value="KAA8903421.1"/>
    <property type="molecule type" value="Genomic_DNA"/>
</dbReference>
<reference evidence="2" key="1">
    <citation type="journal article" date="2019" name="G3 (Bethesda)">
        <title>Genome Assemblies of Two Rare Opportunistic Yeast Pathogens: Diutina rugosa (syn. Candida rugosa) and Trichomonascus ciferrii (syn. Candida ciferrii).</title>
        <authorList>
            <person name="Mixao V."/>
            <person name="Saus E."/>
            <person name="Hansen A.P."/>
            <person name="Lass-Florl C."/>
            <person name="Gabaldon T."/>
        </authorList>
    </citation>
    <scope>NUCLEOTIDE SEQUENCE</scope>
    <source>
        <strain evidence="2">CBS 4856</strain>
    </source>
</reference>
<feature type="region of interest" description="Disordered" evidence="1">
    <location>
        <begin position="1"/>
        <end position="20"/>
    </location>
</feature>
<dbReference type="VEuPathDB" id="FungiDB:TRICI_005711"/>
<dbReference type="AlphaFoldDB" id="A0A642UQC8"/>